<accession>A0A2W5SS00</accession>
<dbReference type="Proteomes" id="UP000249432">
    <property type="component" value="Unassembled WGS sequence"/>
</dbReference>
<dbReference type="SUPFAM" id="SSF53067">
    <property type="entry name" value="Actin-like ATPase domain"/>
    <property type="match status" value="1"/>
</dbReference>
<name>A0A2W5SS00_9CORY</name>
<proteinExistence type="inferred from homology"/>
<reference evidence="2 3" key="1">
    <citation type="submission" date="2017-08" db="EMBL/GenBank/DDBJ databases">
        <title>Infants hospitalized years apart are colonized by the same room-sourced microbial strains.</title>
        <authorList>
            <person name="Brooks B."/>
            <person name="Olm M.R."/>
            <person name="Firek B.A."/>
            <person name="Baker R."/>
            <person name="Thomas B.C."/>
            <person name="Morowitz M.J."/>
            <person name="Banfield J.F."/>
        </authorList>
    </citation>
    <scope>NUCLEOTIDE SEQUENCE [LARGE SCALE GENOMIC DNA]</scope>
    <source>
        <strain evidence="2">S2_003_000_R1_3</strain>
    </source>
</reference>
<comment type="caution">
    <text evidence="2">The sequence shown here is derived from an EMBL/GenBank/DDBJ whole genome shotgun (WGS) entry which is preliminary data.</text>
</comment>
<dbReference type="InterPro" id="IPR000600">
    <property type="entry name" value="ROK"/>
</dbReference>
<protein>
    <submittedName>
        <fullName evidence="2">ROK family protein</fullName>
    </submittedName>
</protein>
<organism evidence="2 3">
    <name type="scientific">Corynebacterium kroppenstedtii</name>
    <dbReference type="NCBI Taxonomy" id="161879"/>
    <lineage>
        <taxon>Bacteria</taxon>
        <taxon>Bacillati</taxon>
        <taxon>Actinomycetota</taxon>
        <taxon>Actinomycetes</taxon>
        <taxon>Mycobacteriales</taxon>
        <taxon>Corynebacteriaceae</taxon>
        <taxon>Corynebacterium</taxon>
    </lineage>
</organism>
<dbReference type="AlphaFoldDB" id="A0A2W5SS00"/>
<dbReference type="Pfam" id="PF00480">
    <property type="entry name" value="ROK"/>
    <property type="match status" value="1"/>
</dbReference>
<gene>
    <name evidence="2" type="ORF">DI525_04230</name>
</gene>
<dbReference type="EMBL" id="QFRA01000006">
    <property type="protein sequence ID" value="PZR05490.1"/>
    <property type="molecule type" value="Genomic_DNA"/>
</dbReference>
<evidence type="ECO:0000313" key="3">
    <source>
        <dbReference type="Proteomes" id="UP000249432"/>
    </source>
</evidence>
<dbReference type="PANTHER" id="PTHR18964:SF149">
    <property type="entry name" value="BIFUNCTIONAL UDP-N-ACETYLGLUCOSAMINE 2-EPIMERASE_N-ACETYLMANNOSAMINE KINASE"/>
    <property type="match status" value="1"/>
</dbReference>
<dbReference type="Gene3D" id="3.30.420.40">
    <property type="match status" value="2"/>
</dbReference>
<evidence type="ECO:0000256" key="1">
    <source>
        <dbReference type="ARBA" id="ARBA00006479"/>
    </source>
</evidence>
<evidence type="ECO:0000313" key="2">
    <source>
        <dbReference type="EMBL" id="PZR05490.1"/>
    </source>
</evidence>
<dbReference type="RefSeq" id="WP_303734542.1">
    <property type="nucleotide sequence ID" value="NZ_CAKZHK010000008.1"/>
</dbReference>
<sequence>MFTGARAGRQFVDRVEINDHGYVAIGVDIGGTLIKFALVDNSGAAHCVSSLSTPKEPQTLARTVEEGVARLMHGCPKEYQVLDTVGLDIPGIVDEKRGIATFSADLGWRDLHIKDLIAQHVRRPVVVGHDVRSGAMAESRWGCGYPDFLFLAIETGISSVIVVNGESATIREWAGEIGQILVPAYDDEIVPLERVCSASGIGEQALRAGLLPDNRGSKQVYELVDCGNREAKKVTDFAVNTLAKGLAPVIAALGPIPLVLSGGLIKRGDRFCDELREAIVRNLGVVPCPKEIMPAKLGTNAQVRGAALRAFIAEHKL</sequence>
<comment type="similarity">
    <text evidence="1">Belongs to the ROK (NagC/XylR) family.</text>
</comment>
<dbReference type="PANTHER" id="PTHR18964">
    <property type="entry name" value="ROK (REPRESSOR, ORF, KINASE) FAMILY"/>
    <property type="match status" value="1"/>
</dbReference>
<dbReference type="InterPro" id="IPR043129">
    <property type="entry name" value="ATPase_NBD"/>
</dbReference>